<evidence type="ECO:0000256" key="1">
    <source>
        <dbReference type="SAM" id="MobiDB-lite"/>
    </source>
</evidence>
<evidence type="ECO:0000256" key="2">
    <source>
        <dbReference type="SAM" id="SignalP"/>
    </source>
</evidence>
<dbReference type="EMBL" id="JAGRRH010000067">
    <property type="protein sequence ID" value="KAG7338033.1"/>
    <property type="molecule type" value="Genomic_DNA"/>
</dbReference>
<feature type="signal peptide" evidence="2">
    <location>
        <begin position="1"/>
        <end position="20"/>
    </location>
</feature>
<protein>
    <submittedName>
        <fullName evidence="3">Uncharacterized protein</fullName>
    </submittedName>
</protein>
<dbReference type="EMBL" id="JAGRRH010000023">
    <property type="protein sequence ID" value="KAG7344458.1"/>
    <property type="molecule type" value="Genomic_DNA"/>
</dbReference>
<feature type="compositionally biased region" description="Basic residues" evidence="1">
    <location>
        <begin position="95"/>
        <end position="106"/>
    </location>
</feature>
<evidence type="ECO:0000313" key="5">
    <source>
        <dbReference type="Proteomes" id="UP000693970"/>
    </source>
</evidence>
<sequence length="145" mass="16241">MHSVTKSFFFFICIIAVCNASIRGQNNRPREQTDLEAASYNNILSNLDESLMKKIHQRFLMEKTAQREDARELQEVEGSLSLSMSLSVDRVPPPPKKKISKKKKGSNARLIVEIPSQLTESSSAGSHQTARQTKYHSRGHPVSSA</sequence>
<proteinExistence type="predicted"/>
<dbReference type="Proteomes" id="UP000693970">
    <property type="component" value="Unassembled WGS sequence"/>
</dbReference>
<reference evidence="3" key="1">
    <citation type="journal article" date="2021" name="Sci. Rep.">
        <title>Diploid genomic architecture of Nitzschia inconspicua, an elite biomass production diatom.</title>
        <authorList>
            <person name="Oliver A."/>
            <person name="Podell S."/>
            <person name="Pinowska A."/>
            <person name="Traller J.C."/>
            <person name="Smith S.R."/>
            <person name="McClure R."/>
            <person name="Beliaev A."/>
            <person name="Bohutskyi P."/>
            <person name="Hill E.A."/>
            <person name="Rabines A."/>
            <person name="Zheng H."/>
            <person name="Allen L.Z."/>
            <person name="Kuo A."/>
            <person name="Grigoriev I.V."/>
            <person name="Allen A.E."/>
            <person name="Hazlebeck D."/>
            <person name="Allen E.E."/>
        </authorList>
    </citation>
    <scope>NUCLEOTIDE SEQUENCE</scope>
    <source>
        <strain evidence="3">Hildebrandi</strain>
    </source>
</reference>
<evidence type="ECO:0000313" key="3">
    <source>
        <dbReference type="EMBL" id="KAG7338033.1"/>
    </source>
</evidence>
<organism evidence="3 5">
    <name type="scientific">Nitzschia inconspicua</name>
    <dbReference type="NCBI Taxonomy" id="303405"/>
    <lineage>
        <taxon>Eukaryota</taxon>
        <taxon>Sar</taxon>
        <taxon>Stramenopiles</taxon>
        <taxon>Ochrophyta</taxon>
        <taxon>Bacillariophyta</taxon>
        <taxon>Bacillariophyceae</taxon>
        <taxon>Bacillariophycidae</taxon>
        <taxon>Bacillariales</taxon>
        <taxon>Bacillariaceae</taxon>
        <taxon>Nitzschia</taxon>
    </lineage>
</organism>
<feature type="region of interest" description="Disordered" evidence="1">
    <location>
        <begin position="84"/>
        <end position="145"/>
    </location>
</feature>
<evidence type="ECO:0000313" key="4">
    <source>
        <dbReference type="EMBL" id="KAG7344458.1"/>
    </source>
</evidence>
<feature type="compositionally biased region" description="Polar residues" evidence="1">
    <location>
        <begin position="116"/>
        <end position="132"/>
    </location>
</feature>
<keyword evidence="5" id="KW-1185">Reference proteome</keyword>
<reference evidence="3" key="2">
    <citation type="submission" date="2021-04" db="EMBL/GenBank/DDBJ databases">
        <authorList>
            <person name="Podell S."/>
        </authorList>
    </citation>
    <scope>NUCLEOTIDE SEQUENCE</scope>
    <source>
        <strain evidence="3">Hildebrandi</strain>
    </source>
</reference>
<gene>
    <name evidence="4" type="ORF">IV203_022466</name>
    <name evidence="3" type="ORF">IV203_022749</name>
</gene>
<comment type="caution">
    <text evidence="3">The sequence shown here is derived from an EMBL/GenBank/DDBJ whole genome shotgun (WGS) entry which is preliminary data.</text>
</comment>
<name>A0A9K3K6Q4_9STRA</name>
<keyword evidence="2" id="KW-0732">Signal</keyword>
<accession>A0A9K3K6Q4</accession>
<feature type="chain" id="PRO_5039844323" evidence="2">
    <location>
        <begin position="21"/>
        <end position="145"/>
    </location>
</feature>
<dbReference type="AlphaFoldDB" id="A0A9K3K6Q4"/>